<dbReference type="CDD" id="cd00310">
    <property type="entry name" value="ATP-synt_Fo_a_6"/>
    <property type="match status" value="1"/>
</dbReference>
<feature type="transmembrane region" description="Helical" evidence="11">
    <location>
        <begin position="217"/>
        <end position="238"/>
    </location>
</feature>
<dbReference type="PANTHER" id="PTHR11410">
    <property type="entry name" value="ATP SYNTHASE SUBUNIT A"/>
    <property type="match status" value="1"/>
</dbReference>
<accession>A0A1M4TGZ9</accession>
<evidence type="ECO:0000256" key="12">
    <source>
        <dbReference type="RuleBase" id="RU000483"/>
    </source>
</evidence>
<feature type="transmembrane region" description="Helical" evidence="11">
    <location>
        <begin position="259"/>
        <end position="281"/>
    </location>
</feature>
<dbReference type="Pfam" id="PF00119">
    <property type="entry name" value="ATP-synt_A"/>
    <property type="match status" value="1"/>
</dbReference>
<dbReference type="OrthoDB" id="9809130at2"/>
<evidence type="ECO:0000313" key="14">
    <source>
        <dbReference type="Proteomes" id="UP000184509"/>
    </source>
</evidence>
<evidence type="ECO:0000256" key="4">
    <source>
        <dbReference type="ARBA" id="ARBA00022547"/>
    </source>
</evidence>
<evidence type="ECO:0000313" key="13">
    <source>
        <dbReference type="EMBL" id="SHE43675.1"/>
    </source>
</evidence>
<evidence type="ECO:0000256" key="2">
    <source>
        <dbReference type="ARBA" id="ARBA00006810"/>
    </source>
</evidence>
<dbReference type="EMBL" id="FQTV01000001">
    <property type="protein sequence ID" value="SHE43675.1"/>
    <property type="molecule type" value="Genomic_DNA"/>
</dbReference>
<keyword evidence="5 11" id="KW-0812">Transmembrane</keyword>
<protein>
    <recommendedName>
        <fullName evidence="11 12">ATP synthase subunit a</fullName>
    </recommendedName>
    <alternativeName>
        <fullName evidence="11">ATP synthase F0 sector subunit a</fullName>
    </alternativeName>
    <alternativeName>
        <fullName evidence="11">F-ATPase subunit 6</fullName>
    </alternativeName>
</protein>
<evidence type="ECO:0000256" key="7">
    <source>
        <dbReference type="ARBA" id="ARBA00022989"/>
    </source>
</evidence>
<evidence type="ECO:0000256" key="5">
    <source>
        <dbReference type="ARBA" id="ARBA00022692"/>
    </source>
</evidence>
<dbReference type="RefSeq" id="WP_073398785.1">
    <property type="nucleotide sequence ID" value="NZ_FQTV01000001.1"/>
</dbReference>
<keyword evidence="10 11" id="KW-0066">ATP synthesis</keyword>
<dbReference type="PRINTS" id="PR00123">
    <property type="entry name" value="ATPASEA"/>
</dbReference>
<evidence type="ECO:0000256" key="3">
    <source>
        <dbReference type="ARBA" id="ARBA00022448"/>
    </source>
</evidence>
<reference evidence="13 14" key="1">
    <citation type="submission" date="2016-11" db="EMBL/GenBank/DDBJ databases">
        <authorList>
            <person name="Jaros S."/>
            <person name="Januszkiewicz K."/>
            <person name="Wedrychowicz H."/>
        </authorList>
    </citation>
    <scope>NUCLEOTIDE SEQUENCE [LARGE SCALE GENOMIC DNA]</scope>
    <source>
        <strain evidence="13 14">DSM 26991</strain>
    </source>
</reference>
<evidence type="ECO:0000256" key="11">
    <source>
        <dbReference type="HAMAP-Rule" id="MF_01393"/>
    </source>
</evidence>
<keyword evidence="6 11" id="KW-0375">Hydrogen ion transport</keyword>
<feature type="transmembrane region" description="Helical" evidence="11">
    <location>
        <begin position="287"/>
        <end position="307"/>
    </location>
</feature>
<gene>
    <name evidence="11" type="primary">atpB</name>
    <name evidence="13" type="ORF">SAMN05444405_101364</name>
</gene>
<dbReference type="GO" id="GO:0005886">
    <property type="term" value="C:plasma membrane"/>
    <property type="evidence" value="ECO:0007669"/>
    <property type="project" value="UniProtKB-SubCell"/>
</dbReference>
<keyword evidence="11" id="KW-1003">Cell membrane</keyword>
<comment type="similarity">
    <text evidence="2 11 12">Belongs to the ATPase A chain family.</text>
</comment>
<keyword evidence="8 11" id="KW-0406">Ion transport</keyword>
<feature type="transmembrane region" description="Helical" evidence="11">
    <location>
        <begin position="191"/>
        <end position="211"/>
    </location>
</feature>
<dbReference type="InterPro" id="IPR045083">
    <property type="entry name" value="ATP_synth_F0_asu_bact/mt"/>
</dbReference>
<dbReference type="Gene3D" id="1.20.120.220">
    <property type="entry name" value="ATP synthase, F0 complex, subunit A"/>
    <property type="match status" value="1"/>
</dbReference>
<dbReference type="STRING" id="1297750.SAMN05444405_101364"/>
<feature type="transmembrane region" description="Helical" evidence="11">
    <location>
        <begin position="314"/>
        <end position="347"/>
    </location>
</feature>
<dbReference type="InterPro" id="IPR000568">
    <property type="entry name" value="ATP_synth_F0_asu"/>
</dbReference>
<sequence>MKSLKYNIRRYTWLLLLMFIPVLSISANESKGEGGVDVKEIVFGHIGDSYEWHITTWGETHISIPLPVIVMGNNGQWHMFFSSEFHHSPTGEHEGFYIAKEGQYKGKIVKKDASGTEIRPIDLSITKTAFAIILNSVLLCIVILSVARWSKRSSNQAPKGFIGFMEMFIMNINDNVIKACIGKGYERYAPYLLTVFFFIFFNNLMGLIPIFPGGANVTGNIAITLTLACCTLLAVNLFGTKEYWKEIFWPDVPLALKPIMIPIEIVGILTKPFALMIRLFANMMAGHSVILSLVCLVFITAVMGPVLNGSMTVLSVFFGIFMNILELLVAYIQAYVFTMLSAVFIGLSQVHGHHAK</sequence>
<feature type="transmembrane region" description="Helical" evidence="11">
    <location>
        <begin position="129"/>
        <end position="149"/>
    </location>
</feature>
<name>A0A1M4TGZ9_9BACE</name>
<dbReference type="GO" id="GO:0045259">
    <property type="term" value="C:proton-transporting ATP synthase complex"/>
    <property type="evidence" value="ECO:0007669"/>
    <property type="project" value="UniProtKB-KW"/>
</dbReference>
<dbReference type="PANTHER" id="PTHR11410:SF0">
    <property type="entry name" value="ATP SYNTHASE SUBUNIT A"/>
    <property type="match status" value="1"/>
</dbReference>
<dbReference type="InterPro" id="IPR035908">
    <property type="entry name" value="F0_ATP_A_sf"/>
</dbReference>
<keyword evidence="7 11" id="KW-1133">Transmembrane helix</keyword>
<dbReference type="NCBIfam" id="TIGR01131">
    <property type="entry name" value="ATP_synt_6_or_A"/>
    <property type="match status" value="1"/>
</dbReference>
<comment type="subcellular location">
    <subcellularLocation>
        <location evidence="11 12">Cell membrane</location>
        <topology evidence="11 12">Multi-pass membrane protein</topology>
    </subcellularLocation>
    <subcellularLocation>
        <location evidence="1">Membrane</location>
        <topology evidence="1">Multi-pass membrane protein</topology>
    </subcellularLocation>
</comment>
<dbReference type="SUPFAM" id="SSF81336">
    <property type="entry name" value="F1F0 ATP synthase subunit A"/>
    <property type="match status" value="1"/>
</dbReference>
<dbReference type="AlphaFoldDB" id="A0A1M4TGZ9"/>
<evidence type="ECO:0000256" key="9">
    <source>
        <dbReference type="ARBA" id="ARBA00023136"/>
    </source>
</evidence>
<evidence type="ECO:0000256" key="8">
    <source>
        <dbReference type="ARBA" id="ARBA00023065"/>
    </source>
</evidence>
<keyword evidence="4 11" id="KW-0138">CF(0)</keyword>
<evidence type="ECO:0000256" key="10">
    <source>
        <dbReference type="ARBA" id="ARBA00023310"/>
    </source>
</evidence>
<comment type="function">
    <text evidence="11 12">Key component of the proton channel; it plays a direct role in the translocation of protons across the membrane.</text>
</comment>
<dbReference type="HAMAP" id="MF_01393">
    <property type="entry name" value="ATP_synth_a_bact"/>
    <property type="match status" value="1"/>
</dbReference>
<keyword evidence="14" id="KW-1185">Reference proteome</keyword>
<evidence type="ECO:0000256" key="6">
    <source>
        <dbReference type="ARBA" id="ARBA00022781"/>
    </source>
</evidence>
<dbReference type="GO" id="GO:0046933">
    <property type="term" value="F:proton-transporting ATP synthase activity, rotational mechanism"/>
    <property type="evidence" value="ECO:0007669"/>
    <property type="project" value="UniProtKB-UniRule"/>
</dbReference>
<dbReference type="Proteomes" id="UP000184509">
    <property type="component" value="Unassembled WGS sequence"/>
</dbReference>
<organism evidence="13 14">
    <name type="scientific">Bacteroides luti</name>
    <dbReference type="NCBI Taxonomy" id="1297750"/>
    <lineage>
        <taxon>Bacteria</taxon>
        <taxon>Pseudomonadati</taxon>
        <taxon>Bacteroidota</taxon>
        <taxon>Bacteroidia</taxon>
        <taxon>Bacteroidales</taxon>
        <taxon>Bacteroidaceae</taxon>
        <taxon>Bacteroides</taxon>
    </lineage>
</organism>
<keyword evidence="9 11" id="KW-0472">Membrane</keyword>
<evidence type="ECO:0000256" key="1">
    <source>
        <dbReference type="ARBA" id="ARBA00004141"/>
    </source>
</evidence>
<proteinExistence type="inferred from homology"/>
<keyword evidence="3 11" id="KW-0813">Transport</keyword>